<organism evidence="1 2">
    <name type="scientific">Rhodnius prolixus</name>
    <name type="common">Triatomid bug</name>
    <dbReference type="NCBI Taxonomy" id="13249"/>
    <lineage>
        <taxon>Eukaryota</taxon>
        <taxon>Metazoa</taxon>
        <taxon>Ecdysozoa</taxon>
        <taxon>Arthropoda</taxon>
        <taxon>Hexapoda</taxon>
        <taxon>Insecta</taxon>
        <taxon>Pterygota</taxon>
        <taxon>Neoptera</taxon>
        <taxon>Paraneoptera</taxon>
        <taxon>Hemiptera</taxon>
        <taxon>Heteroptera</taxon>
        <taxon>Panheteroptera</taxon>
        <taxon>Cimicomorpha</taxon>
        <taxon>Reduviidae</taxon>
        <taxon>Triatominae</taxon>
        <taxon>Rhodnius</taxon>
    </lineage>
</organism>
<sequence>MKSPYINHKSESKFLIIRRRTKKKKYATNNEIKIGNCNLNQLIDEFTIKGNISNSLQKRRKSKLNSRRRNIEQDSQINFNPQRKLQINLLQKKRFYQFSDIICVQNFKMKISEMNAALYKKTVKKALRCLGTRLGNRTIGFVVNLLNEMNEPEWFKIDTIYEKLLKTRLSHKQIYKFVTNCIETLCNINCARSILKYVDVDLDIAALKFAKFWLNIYHTVYYLNQINSMNKRTENFKKVMSSLERRTRYLPPDFIATTKVADISEYMHKISMDHNDDAPETLSYKTDSCENVSNRSIMNRVLNSINSKAFVGNGDRIELLTNVMDFKEIDFSDDVLGIDDEIDTESRMFYEMVLRELEINENNNPSSNVNIVEVTTTCDSCNETDSPNTLNYNGFAKNILRSDLILYSFIVAQ</sequence>
<dbReference type="Proteomes" id="UP000015103">
    <property type="component" value="Unassembled WGS sequence"/>
</dbReference>
<evidence type="ECO:0000313" key="2">
    <source>
        <dbReference type="Proteomes" id="UP000015103"/>
    </source>
</evidence>
<dbReference type="AlphaFoldDB" id="T1HNG5"/>
<dbReference type="InParanoid" id="T1HNG5"/>
<reference evidence="1" key="1">
    <citation type="submission" date="2015-05" db="UniProtKB">
        <authorList>
            <consortium name="EnsemblMetazoa"/>
        </authorList>
    </citation>
    <scope>IDENTIFICATION</scope>
</reference>
<dbReference type="HOGENOM" id="CLU_666184_0_0_1"/>
<name>T1HNG5_RHOPR</name>
<evidence type="ECO:0000313" key="1">
    <source>
        <dbReference type="EnsemblMetazoa" id="RPRC005589-PA"/>
    </source>
</evidence>
<dbReference type="EnsemblMetazoa" id="RPRC005589-RA">
    <property type="protein sequence ID" value="RPRC005589-PA"/>
    <property type="gene ID" value="RPRC005589"/>
</dbReference>
<dbReference type="VEuPathDB" id="VectorBase:RPRC005589"/>
<proteinExistence type="predicted"/>
<keyword evidence="2" id="KW-1185">Reference proteome</keyword>
<protein>
    <submittedName>
        <fullName evidence="1">Uncharacterized protein</fullName>
    </submittedName>
</protein>
<accession>T1HNG5</accession>
<dbReference type="EMBL" id="ACPB03012015">
    <property type="status" value="NOT_ANNOTATED_CDS"/>
    <property type="molecule type" value="Genomic_DNA"/>
</dbReference>